<keyword evidence="10" id="KW-1185">Reference proteome</keyword>
<keyword evidence="3" id="KW-0509">mRNA transport</keyword>
<dbReference type="Pfam" id="PF10168">
    <property type="entry name" value="Nup88"/>
    <property type="match status" value="2"/>
</dbReference>
<evidence type="ECO:0000256" key="6">
    <source>
        <dbReference type="ARBA" id="ARBA00023132"/>
    </source>
</evidence>
<dbReference type="GO" id="GO:0017056">
    <property type="term" value="F:structural constituent of nuclear pore"/>
    <property type="evidence" value="ECO:0007669"/>
    <property type="project" value="InterPro"/>
</dbReference>
<dbReference type="GO" id="GO:0006406">
    <property type="term" value="P:mRNA export from nucleus"/>
    <property type="evidence" value="ECO:0007669"/>
    <property type="project" value="TreeGrafter"/>
</dbReference>
<evidence type="ECO:0000313" key="10">
    <source>
        <dbReference type="Proteomes" id="UP000193944"/>
    </source>
</evidence>
<accession>A0A1Y1X478</accession>
<dbReference type="AlphaFoldDB" id="A0A1Y1X478"/>
<evidence type="ECO:0000256" key="4">
    <source>
        <dbReference type="ARBA" id="ARBA00022927"/>
    </source>
</evidence>
<evidence type="ECO:0000256" key="2">
    <source>
        <dbReference type="ARBA" id="ARBA00022448"/>
    </source>
</evidence>
<dbReference type="STRING" id="1754192.A0A1Y1X478"/>
<keyword evidence="7" id="KW-0539">Nucleus</keyword>
<dbReference type="Proteomes" id="UP000193944">
    <property type="component" value="Unassembled WGS sequence"/>
</dbReference>
<evidence type="ECO:0000256" key="8">
    <source>
        <dbReference type="SAM" id="Coils"/>
    </source>
</evidence>
<dbReference type="InterPro" id="IPR037700">
    <property type="entry name" value="NUP88/NUP82"/>
</dbReference>
<dbReference type="GO" id="GO:0006606">
    <property type="term" value="P:protein import into nucleus"/>
    <property type="evidence" value="ECO:0007669"/>
    <property type="project" value="TreeGrafter"/>
</dbReference>
<dbReference type="PANTHER" id="PTHR13257:SF0">
    <property type="entry name" value="NUCLEAR PORE COMPLEX PROTEIN NUP88"/>
    <property type="match status" value="1"/>
</dbReference>
<sequence>MDLSTFNYSLSKHNIWQQCVYKNDSNTKKLNDLMEVYEDDLYVCDNYKTFNCIRYLNLKSFKGLCVKEDFDTARTSFKKIRIDRKIDYYVNNITINKNGKLLALIGEEGVNVMVIPHTINQINVEELRANIITVGSDIYSSNSGIKIVKAAWHPLSSTNSHIVILSSDGCLRLFDVSSESKEPEQRYYIGPQYYNEYKAFSSSVYIPGRSISGNSEEMETISFAFGNGDDWEIFTIYVLMKNGDVYAICPFLPSKSTVKKSLLENLSLSIEQRWKESDPEDLVIDQQYRLQRCWISTVLQNLKPVKLNELGDEDEEVIINGNISRFKDIHPVIQGPFLLQPAPIEFDPEKSDLDSIASSIISLKTEPFSIILIAYTNGKVDVCLNVAPVEALWMSNNETVQDFELPVLAVYETINLKFKNDLPNIKNNVINIKEDKRYPDICYLYHHYGVHSISFHNWLSLFNDINNNNNLLQKFEDILKREIPSDVSLKVDTLVFGNENDDNPVVGLASSTGIFVGYNLLVLSSSNDFVSIELPIRIKTNSLLFNRNNDNKDYKDLFPVMDLTCPMPVHLGSKKKTGQLYPNFINETTLKYLAEQITLARNDLKELEIYRNKIEKKVNMQSEEYFNQLKKLKDICKRISTSLKSNTENLSARMERIIDNQTMLITKADILLQMLFDRCQPELTDEEKKWFSELKHLSSIITKKHKPHIKQLRQQLDMLKEETKDKIEITEQAIILGTSQKKSVFEALNQESIALMNTMNTLTNLQNEMENLKISNQ</sequence>
<evidence type="ECO:0000256" key="7">
    <source>
        <dbReference type="ARBA" id="ARBA00023242"/>
    </source>
</evidence>
<keyword evidence="4" id="KW-0653">Protein transport</keyword>
<keyword evidence="6" id="KW-0906">Nuclear pore complex</keyword>
<dbReference type="InterPro" id="IPR036322">
    <property type="entry name" value="WD40_repeat_dom_sf"/>
</dbReference>
<dbReference type="GO" id="GO:0000056">
    <property type="term" value="P:ribosomal small subunit export from nucleus"/>
    <property type="evidence" value="ECO:0007669"/>
    <property type="project" value="InterPro"/>
</dbReference>
<organism evidence="9 10">
    <name type="scientific">Anaeromyces robustus</name>
    <dbReference type="NCBI Taxonomy" id="1754192"/>
    <lineage>
        <taxon>Eukaryota</taxon>
        <taxon>Fungi</taxon>
        <taxon>Fungi incertae sedis</taxon>
        <taxon>Chytridiomycota</taxon>
        <taxon>Chytridiomycota incertae sedis</taxon>
        <taxon>Neocallimastigomycetes</taxon>
        <taxon>Neocallimastigales</taxon>
        <taxon>Neocallimastigaceae</taxon>
        <taxon>Anaeromyces</taxon>
    </lineage>
</organism>
<dbReference type="OrthoDB" id="341482at2759"/>
<reference evidence="9 10" key="1">
    <citation type="submission" date="2016-08" db="EMBL/GenBank/DDBJ databases">
        <title>A Parts List for Fungal Cellulosomes Revealed by Comparative Genomics.</title>
        <authorList>
            <consortium name="DOE Joint Genome Institute"/>
            <person name="Haitjema C.H."/>
            <person name="Gilmore S.P."/>
            <person name="Henske J.K."/>
            <person name="Solomon K.V."/>
            <person name="De Groot R."/>
            <person name="Kuo A."/>
            <person name="Mondo S.J."/>
            <person name="Salamov A.A."/>
            <person name="Labutti K."/>
            <person name="Zhao Z."/>
            <person name="Chiniquy J."/>
            <person name="Barry K."/>
            <person name="Brewer H.M."/>
            <person name="Purvine S.O."/>
            <person name="Wright A.T."/>
            <person name="Boxma B."/>
            <person name="Van Alen T."/>
            <person name="Hackstein J.H."/>
            <person name="Baker S.E."/>
            <person name="Grigoriev I.V."/>
            <person name="O'Malley M.A."/>
        </authorList>
    </citation>
    <scope>NUCLEOTIDE SEQUENCE [LARGE SCALE GENOMIC DNA]</scope>
    <source>
        <strain evidence="9 10">S4</strain>
    </source>
</reference>
<comment type="caution">
    <text evidence="9">The sequence shown here is derived from an EMBL/GenBank/DDBJ whole genome shotgun (WGS) entry which is preliminary data.</text>
</comment>
<evidence type="ECO:0000313" key="9">
    <source>
        <dbReference type="EMBL" id="ORX80593.1"/>
    </source>
</evidence>
<keyword evidence="5" id="KW-0811">Translocation</keyword>
<dbReference type="SUPFAM" id="SSF50978">
    <property type="entry name" value="WD40 repeat-like"/>
    <property type="match status" value="1"/>
</dbReference>
<feature type="coiled-coil region" evidence="8">
    <location>
        <begin position="709"/>
        <end position="775"/>
    </location>
</feature>
<name>A0A1Y1X478_9FUNG</name>
<gene>
    <name evidence="9" type="ORF">BCR32DRAFT_268805</name>
</gene>
<comment type="subcellular location">
    <subcellularLocation>
        <location evidence="1">Nucleus</location>
        <location evidence="1">Nuclear pore complex</location>
    </subcellularLocation>
</comment>
<dbReference type="EMBL" id="MCFG01000141">
    <property type="protein sequence ID" value="ORX80593.1"/>
    <property type="molecule type" value="Genomic_DNA"/>
</dbReference>
<dbReference type="GO" id="GO:0000055">
    <property type="term" value="P:ribosomal large subunit export from nucleus"/>
    <property type="evidence" value="ECO:0007669"/>
    <property type="project" value="InterPro"/>
</dbReference>
<reference evidence="9 10" key="2">
    <citation type="submission" date="2016-08" db="EMBL/GenBank/DDBJ databases">
        <title>Pervasive Adenine N6-methylation of Active Genes in Fungi.</title>
        <authorList>
            <consortium name="DOE Joint Genome Institute"/>
            <person name="Mondo S.J."/>
            <person name="Dannebaum R.O."/>
            <person name="Kuo R.C."/>
            <person name="Labutti K."/>
            <person name="Haridas S."/>
            <person name="Kuo A."/>
            <person name="Salamov A."/>
            <person name="Ahrendt S.R."/>
            <person name="Lipzen A."/>
            <person name="Sullivan W."/>
            <person name="Andreopoulos W.B."/>
            <person name="Clum A."/>
            <person name="Lindquist E."/>
            <person name="Daum C."/>
            <person name="Ramamoorthy G.K."/>
            <person name="Gryganskyi A."/>
            <person name="Culley D."/>
            <person name="Magnuson J.K."/>
            <person name="James T.Y."/>
            <person name="O'Malley M.A."/>
            <person name="Stajich J.E."/>
            <person name="Spatafora J.W."/>
            <person name="Visel A."/>
            <person name="Grigoriev I.V."/>
        </authorList>
    </citation>
    <scope>NUCLEOTIDE SEQUENCE [LARGE SCALE GENOMIC DNA]</scope>
    <source>
        <strain evidence="9 10">S4</strain>
    </source>
</reference>
<keyword evidence="2" id="KW-0813">Transport</keyword>
<evidence type="ECO:0000256" key="1">
    <source>
        <dbReference type="ARBA" id="ARBA00004567"/>
    </source>
</evidence>
<dbReference type="GO" id="GO:0005643">
    <property type="term" value="C:nuclear pore"/>
    <property type="evidence" value="ECO:0007669"/>
    <property type="project" value="UniProtKB-SubCell"/>
</dbReference>
<dbReference type="PANTHER" id="PTHR13257">
    <property type="entry name" value="NUCLEOPORIN NUP84-RELATED"/>
    <property type="match status" value="1"/>
</dbReference>
<evidence type="ECO:0000256" key="3">
    <source>
        <dbReference type="ARBA" id="ARBA00022816"/>
    </source>
</evidence>
<keyword evidence="8" id="KW-0175">Coiled coil</keyword>
<dbReference type="InterPro" id="IPR019321">
    <property type="entry name" value="Nucleoporin_Nup88"/>
</dbReference>
<protein>
    <submittedName>
        <fullName evidence="9">Uncharacterized protein</fullName>
    </submittedName>
</protein>
<evidence type="ECO:0000256" key="5">
    <source>
        <dbReference type="ARBA" id="ARBA00023010"/>
    </source>
</evidence>
<proteinExistence type="predicted"/>
<feature type="coiled-coil region" evidence="8">
    <location>
        <begin position="597"/>
        <end position="624"/>
    </location>
</feature>